<dbReference type="EMBL" id="NCKW01002930">
    <property type="protein sequence ID" value="POM77118.1"/>
    <property type="molecule type" value="Genomic_DNA"/>
</dbReference>
<feature type="compositionally biased region" description="Polar residues" evidence="2">
    <location>
        <begin position="75"/>
        <end position="95"/>
    </location>
</feature>
<keyword evidence="1" id="KW-0479">Metal-binding</keyword>
<dbReference type="GO" id="GO:0003676">
    <property type="term" value="F:nucleic acid binding"/>
    <property type="evidence" value="ECO:0007669"/>
    <property type="project" value="InterPro"/>
</dbReference>
<dbReference type="Gene3D" id="4.10.60.10">
    <property type="entry name" value="Zinc finger, CCHC-type"/>
    <property type="match status" value="1"/>
</dbReference>
<dbReference type="Pfam" id="PF00098">
    <property type="entry name" value="zf-CCHC"/>
    <property type="match status" value="1"/>
</dbReference>
<feature type="region of interest" description="Disordered" evidence="2">
    <location>
        <begin position="47"/>
        <end position="177"/>
    </location>
</feature>
<keyword evidence="5" id="KW-1185">Reference proteome</keyword>
<evidence type="ECO:0000256" key="1">
    <source>
        <dbReference type="PROSITE-ProRule" id="PRU00047"/>
    </source>
</evidence>
<protein>
    <recommendedName>
        <fullName evidence="3">CCHC-type domain-containing protein</fullName>
    </recommendedName>
</protein>
<gene>
    <name evidence="4" type="ORF">PHPALM_5545</name>
</gene>
<keyword evidence="1" id="KW-0863">Zinc-finger</keyword>
<dbReference type="InterPro" id="IPR001878">
    <property type="entry name" value="Znf_CCHC"/>
</dbReference>
<sequence>MTTTQAETLATAMQQLVTTVGQLSAQLGQMETDDVALALAPQTSANHTVTANHPPAIETVDNRQTQLRRPVARSGLTSRRSMTATSQRRPTTVSRGQVPAEAMQTPSDDDYDSGGTNESSSSSNESSDASEDDRRRNRQRERRREQPTVRPQQSTRHRRKNIRDLELAPFQPSPTTSVSTWISKVDLALEGARLSGRGNWTDEELYYILGNKLQENAARWWVQMDQELRNRERTWTRKPSPTSQLAFAKYAEGIESANESYSHSSTDALLVKQRPVPKTLEDAVDKATEIDDPFDNVAQGMQNIGQAWVTAPSSYMVPSGGTTGRMMLIPGIGLKDAKEMAADVTPPEQNWANFSNPQGAWNKFTGTWDIPKGRVWNGRYWAPRGDRKRTATMGERVANKLTTTPKAEKKAKVRTVRAASSYDGDECDNGTLAVIAAPLPRKRLKAAVRQTTATERPSDKAAKRPVPRQLSELTCYACGAAGHFARQCPNEEAKARNDAYLAS</sequence>
<dbReference type="SMART" id="SM00343">
    <property type="entry name" value="ZnF_C2HC"/>
    <property type="match status" value="1"/>
</dbReference>
<dbReference type="SUPFAM" id="SSF57756">
    <property type="entry name" value="Retrovirus zinc finger-like domains"/>
    <property type="match status" value="1"/>
</dbReference>
<comment type="caution">
    <text evidence="4">The sequence shown here is derived from an EMBL/GenBank/DDBJ whole genome shotgun (WGS) entry which is preliminary data.</text>
</comment>
<organism evidence="4 5">
    <name type="scientific">Phytophthora palmivora</name>
    <dbReference type="NCBI Taxonomy" id="4796"/>
    <lineage>
        <taxon>Eukaryota</taxon>
        <taxon>Sar</taxon>
        <taxon>Stramenopiles</taxon>
        <taxon>Oomycota</taxon>
        <taxon>Peronosporomycetes</taxon>
        <taxon>Peronosporales</taxon>
        <taxon>Peronosporaceae</taxon>
        <taxon>Phytophthora</taxon>
    </lineage>
</organism>
<evidence type="ECO:0000259" key="3">
    <source>
        <dbReference type="PROSITE" id="PS50158"/>
    </source>
</evidence>
<proteinExistence type="predicted"/>
<feature type="compositionally biased region" description="Low complexity" evidence="2">
    <location>
        <begin position="117"/>
        <end position="127"/>
    </location>
</feature>
<evidence type="ECO:0000313" key="4">
    <source>
        <dbReference type="EMBL" id="POM77118.1"/>
    </source>
</evidence>
<feature type="domain" description="CCHC-type" evidence="3">
    <location>
        <begin position="475"/>
        <end position="490"/>
    </location>
</feature>
<dbReference type="PROSITE" id="PS50158">
    <property type="entry name" value="ZF_CCHC"/>
    <property type="match status" value="1"/>
</dbReference>
<keyword evidence="1" id="KW-0862">Zinc</keyword>
<dbReference type="Proteomes" id="UP000237271">
    <property type="component" value="Unassembled WGS sequence"/>
</dbReference>
<dbReference type="OrthoDB" id="1914176at2759"/>
<accession>A0A2P4YH43</accession>
<evidence type="ECO:0000256" key="2">
    <source>
        <dbReference type="SAM" id="MobiDB-lite"/>
    </source>
</evidence>
<evidence type="ECO:0000313" key="5">
    <source>
        <dbReference type="Proteomes" id="UP000237271"/>
    </source>
</evidence>
<dbReference type="AlphaFoldDB" id="A0A2P4YH43"/>
<reference evidence="4 5" key="1">
    <citation type="journal article" date="2017" name="Genome Biol. Evol.">
        <title>Phytophthora megakarya and P. palmivora, closely related causal agents of cacao black pod rot, underwent increases in genome sizes and gene numbers by different mechanisms.</title>
        <authorList>
            <person name="Ali S.S."/>
            <person name="Shao J."/>
            <person name="Lary D.J."/>
            <person name="Kronmiller B."/>
            <person name="Shen D."/>
            <person name="Strem M.D."/>
            <person name="Amoako-Attah I."/>
            <person name="Akrofi A.Y."/>
            <person name="Begoude B.A."/>
            <person name="Ten Hoopen G.M."/>
            <person name="Coulibaly K."/>
            <person name="Kebe B.I."/>
            <person name="Melnick R.L."/>
            <person name="Guiltinan M.J."/>
            <person name="Tyler B.M."/>
            <person name="Meinhardt L.W."/>
            <person name="Bailey B.A."/>
        </authorList>
    </citation>
    <scope>NUCLEOTIDE SEQUENCE [LARGE SCALE GENOMIC DNA]</scope>
    <source>
        <strain evidence="5">sbr112.9</strain>
    </source>
</reference>
<name>A0A2P4YH43_9STRA</name>
<feature type="non-terminal residue" evidence="4">
    <location>
        <position position="503"/>
    </location>
</feature>
<dbReference type="GO" id="GO:0008270">
    <property type="term" value="F:zinc ion binding"/>
    <property type="evidence" value="ECO:0007669"/>
    <property type="project" value="UniProtKB-KW"/>
</dbReference>
<dbReference type="InterPro" id="IPR036875">
    <property type="entry name" value="Znf_CCHC_sf"/>
</dbReference>